<dbReference type="RefSeq" id="WP_130233007.1">
    <property type="nucleotide sequence ID" value="NZ_BMEF01000012.1"/>
</dbReference>
<proteinExistence type="predicted"/>
<evidence type="ECO:0000313" key="2">
    <source>
        <dbReference type="Proteomes" id="UP000322726"/>
    </source>
</evidence>
<name>A0A5C2H9A7_9BACT</name>
<accession>A0A5C2H9A7</accession>
<protein>
    <submittedName>
        <fullName evidence="1">Uncharacterized protein</fullName>
    </submittedName>
</protein>
<sequence>MVLGAKVKYINIVESISVQRERYILKKREISQSSILKYYNHTLKKYISKKKSWREKREEYYANRALRFSLIKKKSKRKIRKSKLLLPNKSYKKPY</sequence>
<reference evidence="2" key="2">
    <citation type="submission" date="2019-09" db="EMBL/GenBank/DDBJ databases">
        <title>Complete genome sequencing of four Arcobacter species reveals a diverse suite of mobile elements.</title>
        <authorList>
            <person name="On S.L.W."/>
            <person name="Miller W.G."/>
            <person name="Biggs P."/>
            <person name="Cornelius A."/>
            <person name="Vandamme P."/>
        </authorList>
    </citation>
    <scope>NUCLEOTIDE SEQUENCE [LARGE SCALE GENOMIC DNA]</scope>
    <source>
        <strain evidence="2">LMG 26638</strain>
    </source>
</reference>
<reference evidence="1 2" key="1">
    <citation type="submission" date="2019-09" db="EMBL/GenBank/DDBJ databases">
        <title>Complete genome sequencing of four Arcobacter species reveals a diverse suite of mobile elements.</title>
        <authorList>
            <person name="Miller W.G."/>
            <person name="Yee E."/>
            <person name="Bono J.L."/>
        </authorList>
    </citation>
    <scope>NUCLEOTIDE SEQUENCE [LARGE SCALE GENOMIC DNA]</scope>
    <source>
        <strain evidence="1 2">LMG 26638</strain>
    </source>
</reference>
<dbReference type="Proteomes" id="UP000322726">
    <property type="component" value="Chromosome"/>
</dbReference>
<dbReference type="AlphaFoldDB" id="A0A5C2H9A7"/>
<dbReference type="EMBL" id="CP035928">
    <property type="protein sequence ID" value="QEP34055.1"/>
    <property type="molecule type" value="Genomic_DNA"/>
</dbReference>
<evidence type="ECO:0000313" key="1">
    <source>
        <dbReference type="EMBL" id="QEP34055.1"/>
    </source>
</evidence>
<gene>
    <name evidence="1" type="ORF">APAC_0918</name>
</gene>
<reference evidence="1 2" key="3">
    <citation type="submission" date="2019-09" db="EMBL/GenBank/DDBJ databases">
        <title>Taxonomic note: a critical rebuttal of the proposed division of the genus Arcobacter into six genera, emended descriptions of Arcobacter anaerophilus and the genus Arcobacter, and an assessment of genus-level boundaries for Epsilonproteobacteria using in silico genomic comparator tools.</title>
        <authorList>
            <person name="On S.L.W."/>
            <person name="Miller W.G."/>
            <person name="Biggs P."/>
            <person name="Cornelius A."/>
            <person name="Vandamme P."/>
        </authorList>
    </citation>
    <scope>NUCLEOTIDE SEQUENCE [LARGE SCALE GENOMIC DNA]</scope>
    <source>
        <strain evidence="1 2">LMG 26638</strain>
    </source>
</reference>
<dbReference type="KEGG" id="apai:APAC_0918"/>
<organism evidence="1 2">
    <name type="scientific">Malaciobacter pacificus</name>
    <dbReference type="NCBI Taxonomy" id="1080223"/>
    <lineage>
        <taxon>Bacteria</taxon>
        <taxon>Pseudomonadati</taxon>
        <taxon>Campylobacterota</taxon>
        <taxon>Epsilonproteobacteria</taxon>
        <taxon>Campylobacterales</taxon>
        <taxon>Arcobacteraceae</taxon>
        <taxon>Malaciobacter</taxon>
    </lineage>
</organism>
<keyword evidence="2" id="KW-1185">Reference proteome</keyword>